<dbReference type="InterPro" id="IPR001525">
    <property type="entry name" value="C5_MeTfrase"/>
</dbReference>
<protein>
    <recommendedName>
        <fullName evidence="7">Cytosine-specific methyltransferase</fullName>
        <ecNumber evidence="7">2.1.1.37</ecNumber>
    </recommendedName>
</protein>
<dbReference type="Gene3D" id="3.40.50.150">
    <property type="entry name" value="Vaccinia Virus protein VP39"/>
    <property type="match status" value="1"/>
</dbReference>
<dbReference type="Proteomes" id="UP001516662">
    <property type="component" value="Unassembled WGS sequence"/>
</dbReference>
<evidence type="ECO:0000256" key="7">
    <source>
        <dbReference type="RuleBase" id="RU000417"/>
    </source>
</evidence>
<keyword evidence="4" id="KW-0680">Restriction system</keyword>
<comment type="catalytic activity">
    <reaction evidence="7">
        <text>a 2'-deoxycytidine in DNA + S-adenosyl-L-methionine = a 5-methyl-2'-deoxycytidine in DNA + S-adenosyl-L-homocysteine + H(+)</text>
        <dbReference type="Rhea" id="RHEA:13681"/>
        <dbReference type="Rhea" id="RHEA-COMP:11369"/>
        <dbReference type="Rhea" id="RHEA-COMP:11370"/>
        <dbReference type="ChEBI" id="CHEBI:15378"/>
        <dbReference type="ChEBI" id="CHEBI:57856"/>
        <dbReference type="ChEBI" id="CHEBI:59789"/>
        <dbReference type="ChEBI" id="CHEBI:85452"/>
        <dbReference type="ChEBI" id="CHEBI:85454"/>
        <dbReference type="EC" id="2.1.1.37"/>
    </reaction>
</comment>
<dbReference type="Gene3D" id="3.90.120.10">
    <property type="entry name" value="DNA Methylase, subunit A, domain 2"/>
    <property type="match status" value="1"/>
</dbReference>
<reference evidence="8 9" key="1">
    <citation type="submission" date="2020-10" db="EMBL/GenBank/DDBJ databases">
        <title>Bacillus sp. HD4P25, an endophyte from a halophyte.</title>
        <authorList>
            <person name="Sun J.-Q."/>
        </authorList>
    </citation>
    <scope>NUCLEOTIDE SEQUENCE [LARGE SCALE GENOMIC DNA]</scope>
    <source>
        <strain evidence="8 9">YIM 93174</strain>
    </source>
</reference>
<evidence type="ECO:0000256" key="1">
    <source>
        <dbReference type="ARBA" id="ARBA00022603"/>
    </source>
</evidence>
<comment type="similarity">
    <text evidence="5 6">Belongs to the class I-like SAM-binding methyltransferase superfamily. C5-methyltransferase family.</text>
</comment>
<feature type="active site" evidence="5">
    <location>
        <position position="82"/>
    </location>
</feature>
<sequence length="432" mass="50044">MLKVVELFAGVGGFRLGLEGLNSTKDYEVVWANQWEPSTKVQHAFDCYTQKFGEKEIHVNDDISKVWEDIPHHDLLVGGFPCQDYSVARTLSGEAGIQGKKGVLFWEIMKIVESKTPRYVLLENVDRLLKSPSKQRGRDFSIMLTSFRDAGYSVEWRVINAAEYGFAQRRRRVFIFAYRNDTVFAREQRSLSPEGILQSEGFFAPQFPVHVGPHIKHKDIYSELFSDILDVSNLFKETYRNSGTMIDGRIFSRELTPLIFEPKPLRAILEEVFEKYGPADEKYYLDNQKRRKSGRTELEEMKYLKDAKKVKRVSKLTEHEYYYSEGSMAFPDHLDKPGRTMLTSEATCNRSSHVIEDLYSGRIRYLTPEECELLNGFPDGWTNTGMPERTRYFCMGNALVVGLIKKMGKRIREIEENDKKVIKESPLQLQLF</sequence>
<keyword evidence="1 5" id="KW-0489">Methyltransferase</keyword>
<dbReference type="PANTHER" id="PTHR46098">
    <property type="entry name" value="TRNA (CYTOSINE(38)-C(5))-METHYLTRANSFERASE"/>
    <property type="match status" value="1"/>
</dbReference>
<dbReference type="InterPro" id="IPR029063">
    <property type="entry name" value="SAM-dependent_MTases_sf"/>
</dbReference>
<dbReference type="InterPro" id="IPR031303">
    <property type="entry name" value="C5_meth_CS"/>
</dbReference>
<dbReference type="PRINTS" id="PR00105">
    <property type="entry name" value="C5METTRFRASE"/>
</dbReference>
<dbReference type="GO" id="GO:0032259">
    <property type="term" value="P:methylation"/>
    <property type="evidence" value="ECO:0007669"/>
    <property type="project" value="UniProtKB-KW"/>
</dbReference>
<keyword evidence="3 5" id="KW-0949">S-adenosyl-L-methionine</keyword>
<dbReference type="PROSITE" id="PS51679">
    <property type="entry name" value="SAM_MT_C5"/>
    <property type="match status" value="1"/>
</dbReference>
<evidence type="ECO:0000256" key="3">
    <source>
        <dbReference type="ARBA" id="ARBA00022691"/>
    </source>
</evidence>
<accession>A0ABR9QD97</accession>
<proteinExistence type="inferred from homology"/>
<comment type="caution">
    <text evidence="8">The sequence shown here is derived from an EMBL/GenBank/DDBJ whole genome shotgun (WGS) entry which is preliminary data.</text>
</comment>
<dbReference type="PANTHER" id="PTHR46098:SF1">
    <property type="entry name" value="TRNA (CYTOSINE(38)-C(5))-METHYLTRANSFERASE"/>
    <property type="match status" value="1"/>
</dbReference>
<organism evidence="8 9">
    <name type="scientific">Litchfieldia luteola</name>
    <dbReference type="NCBI Taxonomy" id="682179"/>
    <lineage>
        <taxon>Bacteria</taxon>
        <taxon>Bacillati</taxon>
        <taxon>Bacillota</taxon>
        <taxon>Bacilli</taxon>
        <taxon>Bacillales</taxon>
        <taxon>Bacillaceae</taxon>
        <taxon>Litchfieldia</taxon>
    </lineage>
</organism>
<evidence type="ECO:0000256" key="6">
    <source>
        <dbReference type="RuleBase" id="RU000416"/>
    </source>
</evidence>
<evidence type="ECO:0000256" key="5">
    <source>
        <dbReference type="PROSITE-ProRule" id="PRU01016"/>
    </source>
</evidence>
<name>A0ABR9QD97_9BACI</name>
<dbReference type="EMBL" id="JADCLJ010000002">
    <property type="protein sequence ID" value="MBE4906467.1"/>
    <property type="molecule type" value="Genomic_DNA"/>
</dbReference>
<dbReference type="GO" id="GO:0003886">
    <property type="term" value="F:DNA (cytosine-5-)-methyltransferase activity"/>
    <property type="evidence" value="ECO:0007669"/>
    <property type="project" value="UniProtKB-EC"/>
</dbReference>
<evidence type="ECO:0000313" key="9">
    <source>
        <dbReference type="Proteomes" id="UP001516662"/>
    </source>
</evidence>
<keyword evidence="2 5" id="KW-0808">Transferase</keyword>
<evidence type="ECO:0000256" key="2">
    <source>
        <dbReference type="ARBA" id="ARBA00022679"/>
    </source>
</evidence>
<dbReference type="SUPFAM" id="SSF53335">
    <property type="entry name" value="S-adenosyl-L-methionine-dependent methyltransferases"/>
    <property type="match status" value="1"/>
</dbReference>
<dbReference type="NCBIfam" id="TIGR00675">
    <property type="entry name" value="dcm"/>
    <property type="match status" value="1"/>
</dbReference>
<dbReference type="PROSITE" id="PS00095">
    <property type="entry name" value="C5_MTASE_2"/>
    <property type="match status" value="1"/>
</dbReference>
<dbReference type="Pfam" id="PF00145">
    <property type="entry name" value="DNA_methylase"/>
    <property type="match status" value="1"/>
</dbReference>
<gene>
    <name evidence="8" type="primary">dcm</name>
    <name evidence="8" type="ORF">IMZ08_00160</name>
</gene>
<dbReference type="InterPro" id="IPR018117">
    <property type="entry name" value="C5_DNA_meth_AS"/>
</dbReference>
<dbReference type="InterPro" id="IPR050750">
    <property type="entry name" value="C5-MTase"/>
</dbReference>
<dbReference type="RefSeq" id="WP_193533989.1">
    <property type="nucleotide sequence ID" value="NZ_JADCLJ010000002.1"/>
</dbReference>
<keyword evidence="9" id="KW-1185">Reference proteome</keyword>
<dbReference type="PROSITE" id="PS00094">
    <property type="entry name" value="C5_MTASE_1"/>
    <property type="match status" value="1"/>
</dbReference>
<evidence type="ECO:0000256" key="4">
    <source>
        <dbReference type="ARBA" id="ARBA00022747"/>
    </source>
</evidence>
<dbReference type="EC" id="2.1.1.37" evidence="7"/>
<evidence type="ECO:0000313" key="8">
    <source>
        <dbReference type="EMBL" id="MBE4906467.1"/>
    </source>
</evidence>